<evidence type="ECO:0000256" key="1">
    <source>
        <dbReference type="ARBA" id="ARBA00001974"/>
    </source>
</evidence>
<dbReference type="Proteomes" id="UP000198943">
    <property type="component" value="Unassembled WGS sequence"/>
</dbReference>
<dbReference type="PROSITE" id="PS50206">
    <property type="entry name" value="RHODANESE_3"/>
    <property type="match status" value="1"/>
</dbReference>
<dbReference type="PRINTS" id="PR00411">
    <property type="entry name" value="PNDRDTASEI"/>
</dbReference>
<dbReference type="Gene3D" id="3.40.250.10">
    <property type="entry name" value="Rhodanese-like domain"/>
    <property type="match status" value="1"/>
</dbReference>
<dbReference type="InterPro" id="IPR036873">
    <property type="entry name" value="Rhodanese-like_dom_sf"/>
</dbReference>
<dbReference type="RefSeq" id="WP_093730569.1">
    <property type="nucleotide sequence ID" value="NZ_FMYW01000009.1"/>
</dbReference>
<evidence type="ECO:0000313" key="8">
    <source>
        <dbReference type="EMBL" id="SDC53992.1"/>
    </source>
</evidence>
<keyword evidence="5" id="KW-0560">Oxidoreductase</keyword>
<protein>
    <submittedName>
        <fullName evidence="8">NADPH-dependent 2,4-dienoyl-CoA reductase, sulfur reductase</fullName>
    </submittedName>
</protein>
<proteinExistence type="inferred from homology"/>
<dbReference type="InterPro" id="IPR023753">
    <property type="entry name" value="FAD/NAD-binding_dom"/>
</dbReference>
<dbReference type="Pfam" id="PF00581">
    <property type="entry name" value="Rhodanese"/>
    <property type="match status" value="1"/>
</dbReference>
<evidence type="ECO:0000256" key="2">
    <source>
        <dbReference type="ARBA" id="ARBA00009130"/>
    </source>
</evidence>
<comment type="similarity">
    <text evidence="2">Belongs to the class-III pyridine nucleotide-disulfide oxidoreductase family.</text>
</comment>
<keyword evidence="3" id="KW-0285">Flavoprotein</keyword>
<organism evidence="8 9">
    <name type="scientific">Succiniclasticum ruminis</name>
    <dbReference type="NCBI Taxonomy" id="40841"/>
    <lineage>
        <taxon>Bacteria</taxon>
        <taxon>Bacillati</taxon>
        <taxon>Bacillota</taxon>
        <taxon>Negativicutes</taxon>
        <taxon>Acidaminococcales</taxon>
        <taxon>Acidaminococcaceae</taxon>
        <taxon>Succiniclasticum</taxon>
    </lineage>
</organism>
<dbReference type="PANTHER" id="PTHR43429">
    <property type="entry name" value="PYRIDINE NUCLEOTIDE-DISULFIDE OXIDOREDUCTASE DOMAIN-CONTAINING"/>
    <property type="match status" value="1"/>
</dbReference>
<dbReference type="Pfam" id="PF07992">
    <property type="entry name" value="Pyr_redox_2"/>
    <property type="match status" value="1"/>
</dbReference>
<dbReference type="InterPro" id="IPR004099">
    <property type="entry name" value="Pyr_nucl-diS_OxRdtase_dimer"/>
</dbReference>
<feature type="domain" description="Rhodanese" evidence="7">
    <location>
        <begin position="463"/>
        <end position="551"/>
    </location>
</feature>
<dbReference type="OrthoDB" id="9802028at2"/>
<evidence type="ECO:0000259" key="7">
    <source>
        <dbReference type="PROSITE" id="PS50206"/>
    </source>
</evidence>
<keyword evidence="9" id="KW-1185">Reference proteome</keyword>
<dbReference type="Pfam" id="PF02852">
    <property type="entry name" value="Pyr_redox_dim"/>
    <property type="match status" value="1"/>
</dbReference>
<dbReference type="AlphaFoldDB" id="A0A1G6MEK4"/>
<reference evidence="9" key="1">
    <citation type="submission" date="2016-10" db="EMBL/GenBank/DDBJ databases">
        <authorList>
            <person name="Varghese N."/>
            <person name="Submissions S."/>
        </authorList>
    </citation>
    <scope>NUCLEOTIDE SEQUENCE [LARGE SCALE GENOMIC DNA]</scope>
    <source>
        <strain evidence="9">DSM 11005</strain>
    </source>
</reference>
<name>A0A1G6MEK4_9FIRM</name>
<dbReference type="EMBL" id="FMYW01000009">
    <property type="protein sequence ID" value="SDC53992.1"/>
    <property type="molecule type" value="Genomic_DNA"/>
</dbReference>
<dbReference type="PRINTS" id="PR00368">
    <property type="entry name" value="FADPNR"/>
</dbReference>
<dbReference type="CDD" id="cd00158">
    <property type="entry name" value="RHOD"/>
    <property type="match status" value="1"/>
</dbReference>
<keyword evidence="4" id="KW-0274">FAD</keyword>
<evidence type="ECO:0000256" key="6">
    <source>
        <dbReference type="ARBA" id="ARBA00023284"/>
    </source>
</evidence>
<gene>
    <name evidence="8" type="ORF">SAMN04487864_10990</name>
</gene>
<dbReference type="GO" id="GO:0016491">
    <property type="term" value="F:oxidoreductase activity"/>
    <property type="evidence" value="ECO:0007669"/>
    <property type="project" value="UniProtKB-KW"/>
</dbReference>
<comment type="cofactor">
    <cofactor evidence="1">
        <name>FAD</name>
        <dbReference type="ChEBI" id="CHEBI:57692"/>
    </cofactor>
</comment>
<dbReference type="InterPro" id="IPR050260">
    <property type="entry name" value="FAD-bd_OxRdtase"/>
</dbReference>
<dbReference type="InterPro" id="IPR016156">
    <property type="entry name" value="FAD/NAD-linked_Rdtase_dimer_sf"/>
</dbReference>
<evidence type="ECO:0000313" key="9">
    <source>
        <dbReference type="Proteomes" id="UP000198943"/>
    </source>
</evidence>
<evidence type="ECO:0000256" key="3">
    <source>
        <dbReference type="ARBA" id="ARBA00022630"/>
    </source>
</evidence>
<accession>A0A1G6MEK4</accession>
<evidence type="ECO:0000256" key="5">
    <source>
        <dbReference type="ARBA" id="ARBA00023002"/>
    </source>
</evidence>
<dbReference type="SUPFAM" id="SSF51905">
    <property type="entry name" value="FAD/NAD(P)-binding domain"/>
    <property type="match status" value="2"/>
</dbReference>
<dbReference type="SUPFAM" id="SSF52821">
    <property type="entry name" value="Rhodanese/Cell cycle control phosphatase"/>
    <property type="match status" value="1"/>
</dbReference>
<dbReference type="Gene3D" id="3.50.50.60">
    <property type="entry name" value="FAD/NAD(P)-binding domain"/>
    <property type="match status" value="2"/>
</dbReference>
<dbReference type="InterPro" id="IPR036188">
    <property type="entry name" value="FAD/NAD-bd_sf"/>
</dbReference>
<dbReference type="InterPro" id="IPR001763">
    <property type="entry name" value="Rhodanese-like_dom"/>
</dbReference>
<dbReference type="SUPFAM" id="SSF55424">
    <property type="entry name" value="FAD/NAD-linked reductases, dimerisation (C-terminal) domain"/>
    <property type="match status" value="1"/>
</dbReference>
<keyword evidence="6" id="KW-0676">Redox-active center</keyword>
<evidence type="ECO:0000256" key="4">
    <source>
        <dbReference type="ARBA" id="ARBA00022827"/>
    </source>
</evidence>
<dbReference type="PANTHER" id="PTHR43429:SF1">
    <property type="entry name" value="NAD(P)H SULFUR OXIDOREDUCTASE (COA-DEPENDENT)"/>
    <property type="match status" value="1"/>
</dbReference>
<sequence length="565" mass="61798">MSKRILVVGGVAGGASAAARARRLDEHAEIIVFERGPHVSFSNCALPYFLSRTVADSADLVMMDPAQFNKKYNIEVRTENEVIAINREEKTVMVKNLPDGKEYKETYDALILSPGGEPILPGAIEGIRNDNVFGIRNVVDIAKLDAYIRDHKAENIAVVGGGFIGCEIAENLVHAGYTVTLIEAMDQVMTPFDYDMAQILHKEMLDNGMTLIVKDGVKKIGSNVIELSSGRQVKADAVVMAVGIRPETTLAKNAGLAIGETGGIKVNANFQTSDPSIYAVGDAIEVFNRLTRKPMRLALAWPAQMEARAAADHIYGIRNQQKGFIGSSVIRIFSLLAASTGLNEKAAKAAGIPFEIAYVIPSDKVSLMPNAHPIHVKLVFETPTGRLLGAQAIGKGEADRRIDVIAALISMDGTLEDLKNMELCYAPVVSTAKDAVNMAALVGLNLLHGVYRQVPLTKVRELVESNACIVDVREPGEYNAGHLLNAINIPLSQLRQRMEEIPKDRPVYLHCRSSQRSYNAIMALQHCGFDNLYNIAGSYLAICLYEYPQDVLFNREKIVTEYNFK</sequence>
<dbReference type="SMART" id="SM00450">
    <property type="entry name" value="RHOD"/>
    <property type="match status" value="1"/>
</dbReference>